<accession>A0A2U0SA07</accession>
<dbReference type="AlphaFoldDB" id="A0A2U0SA07"/>
<reference evidence="1 2" key="1">
    <citation type="submission" date="2018-05" db="EMBL/GenBank/DDBJ databases">
        <title>Description of Sphingomonas pokkalii sp nov, isolated from the rhizosphere of saline tolerant pokkali rice and its draft genome analysis.</title>
        <authorList>
            <person name="Menon R."/>
            <person name="Kumari S."/>
            <person name="Rameshkumar N."/>
        </authorList>
    </citation>
    <scope>NUCLEOTIDE SEQUENCE [LARGE SCALE GENOMIC DNA]</scope>
    <source>
        <strain evidence="1 2">L3B27</strain>
    </source>
</reference>
<gene>
    <name evidence="1" type="ORF">DD559_01595</name>
</gene>
<organism evidence="1 2">
    <name type="scientific">Sphingomonas pokkalii</name>
    <dbReference type="NCBI Taxonomy" id="2175090"/>
    <lineage>
        <taxon>Bacteria</taxon>
        <taxon>Pseudomonadati</taxon>
        <taxon>Pseudomonadota</taxon>
        <taxon>Alphaproteobacteria</taxon>
        <taxon>Sphingomonadales</taxon>
        <taxon>Sphingomonadaceae</taxon>
        <taxon>Sphingomonas</taxon>
    </lineage>
</organism>
<sequence length="128" mass="14389">MPHSVGHEVRVDRANLLIDVTLRGSLSPEDLGWIGEEVRAVIRTFGPDAGKHRTLYDVSGITVLPQASAQAVIDSFAHPSVRPLWARKLAYVVTTTLIRRQLRRLAEVRPDLRIFEDRDAALAWLLED</sequence>
<protein>
    <recommendedName>
        <fullName evidence="3">STAS/SEC14 domain-containing protein</fullName>
    </recommendedName>
</protein>
<dbReference type="OrthoDB" id="7567792at2"/>
<keyword evidence="2" id="KW-1185">Reference proteome</keyword>
<comment type="caution">
    <text evidence="1">The sequence shown here is derived from an EMBL/GenBank/DDBJ whole genome shotgun (WGS) entry which is preliminary data.</text>
</comment>
<evidence type="ECO:0000313" key="1">
    <source>
        <dbReference type="EMBL" id="PVX28196.1"/>
    </source>
</evidence>
<name>A0A2U0SA07_9SPHN</name>
<dbReference type="EMBL" id="QENQ01000001">
    <property type="protein sequence ID" value="PVX28196.1"/>
    <property type="molecule type" value="Genomic_DNA"/>
</dbReference>
<dbReference type="InterPro" id="IPR021866">
    <property type="entry name" value="SpoIIAA-like"/>
</dbReference>
<proteinExistence type="predicted"/>
<evidence type="ECO:0000313" key="2">
    <source>
        <dbReference type="Proteomes" id="UP000245890"/>
    </source>
</evidence>
<dbReference type="Pfam" id="PF11964">
    <property type="entry name" value="SpoIIAA-like"/>
    <property type="match status" value="1"/>
</dbReference>
<evidence type="ECO:0008006" key="3">
    <source>
        <dbReference type="Google" id="ProtNLM"/>
    </source>
</evidence>
<dbReference type="Proteomes" id="UP000245890">
    <property type="component" value="Unassembled WGS sequence"/>
</dbReference>